<keyword evidence="1" id="KW-0472">Membrane</keyword>
<evidence type="ECO:0000313" key="4">
    <source>
        <dbReference type="Proteomes" id="UP000663862"/>
    </source>
</evidence>
<organism evidence="3 4">
    <name type="scientific">Rotaria socialis</name>
    <dbReference type="NCBI Taxonomy" id="392032"/>
    <lineage>
        <taxon>Eukaryota</taxon>
        <taxon>Metazoa</taxon>
        <taxon>Spiralia</taxon>
        <taxon>Gnathifera</taxon>
        <taxon>Rotifera</taxon>
        <taxon>Eurotatoria</taxon>
        <taxon>Bdelloidea</taxon>
        <taxon>Philodinida</taxon>
        <taxon>Philodinidae</taxon>
        <taxon>Rotaria</taxon>
    </lineage>
</organism>
<comment type="caution">
    <text evidence="3">The sequence shown here is derived from an EMBL/GenBank/DDBJ whole genome shotgun (WGS) entry which is preliminary data.</text>
</comment>
<reference evidence="3" key="1">
    <citation type="submission" date="2021-02" db="EMBL/GenBank/DDBJ databases">
        <authorList>
            <person name="Nowell W R."/>
        </authorList>
    </citation>
    <scope>NUCLEOTIDE SEQUENCE</scope>
</reference>
<proteinExistence type="predicted"/>
<evidence type="ECO:0000313" key="3">
    <source>
        <dbReference type="EMBL" id="CAF4566066.1"/>
    </source>
</evidence>
<evidence type="ECO:0000313" key="2">
    <source>
        <dbReference type="EMBL" id="CAF3483555.1"/>
    </source>
</evidence>
<dbReference type="Proteomes" id="UP000663869">
    <property type="component" value="Unassembled WGS sequence"/>
</dbReference>
<dbReference type="EMBL" id="CAJNYU010001939">
    <property type="protein sequence ID" value="CAF3483555.1"/>
    <property type="molecule type" value="Genomic_DNA"/>
</dbReference>
<dbReference type="AlphaFoldDB" id="A0A820ZXE7"/>
<dbReference type="EMBL" id="CAJOBQ010002546">
    <property type="protein sequence ID" value="CAF4566066.1"/>
    <property type="molecule type" value="Genomic_DNA"/>
</dbReference>
<accession>A0A820ZXE7</accession>
<dbReference type="Proteomes" id="UP000663862">
    <property type="component" value="Unassembled WGS sequence"/>
</dbReference>
<gene>
    <name evidence="2" type="ORF">FME351_LOCUS15667</name>
    <name evidence="3" type="ORF">TSG867_LOCUS25635</name>
</gene>
<keyword evidence="1" id="KW-0812">Transmembrane</keyword>
<protein>
    <submittedName>
        <fullName evidence="3">Uncharacterized protein</fullName>
    </submittedName>
</protein>
<evidence type="ECO:0000256" key="1">
    <source>
        <dbReference type="SAM" id="Phobius"/>
    </source>
</evidence>
<sequence>MSAQHNIHVAQMNSNNIKHRLLGWIIDLSCGNIFLLCFIVILIFCAPTWIRSYTIRHSKMNLKRRARLINKFDLVERSALPSVQPSYGDLLKRLHDQKQQLEQFPRVLPPMQALSATQPAIS</sequence>
<name>A0A820ZXE7_9BILA</name>
<feature type="transmembrane region" description="Helical" evidence="1">
    <location>
        <begin position="21"/>
        <end position="50"/>
    </location>
</feature>
<keyword evidence="1" id="KW-1133">Transmembrane helix</keyword>